<accession>A0A9X7VYR9</accession>
<evidence type="ECO:0000313" key="6">
    <source>
        <dbReference type="Proteomes" id="UP000663505"/>
    </source>
</evidence>
<protein>
    <submittedName>
        <fullName evidence="5">Beta-galactosidase</fullName>
    </submittedName>
</protein>
<organism evidence="5 6">
    <name type="scientific">Alicyclobacillus mengziensis</name>
    <dbReference type="NCBI Taxonomy" id="2931921"/>
    <lineage>
        <taxon>Bacteria</taxon>
        <taxon>Bacillati</taxon>
        <taxon>Bacillota</taxon>
        <taxon>Bacilli</taxon>
        <taxon>Bacillales</taxon>
        <taxon>Alicyclobacillaceae</taxon>
        <taxon>Alicyclobacillus</taxon>
    </lineage>
</organism>
<dbReference type="KEGG" id="afx:JZ786_23095"/>
<dbReference type="RefSeq" id="WP_206656602.1">
    <property type="nucleotide sequence ID" value="NZ_CP071182.1"/>
</dbReference>
<gene>
    <name evidence="5" type="ORF">JZ786_23095</name>
</gene>
<dbReference type="InterPro" id="IPR054746">
    <property type="entry name" value="GLMA-like_second"/>
</dbReference>
<name>A0A9X7VYR9_9BACL</name>
<feature type="domain" description="GLMA-like second" evidence="4">
    <location>
        <begin position="434"/>
        <end position="567"/>
    </location>
</feature>
<evidence type="ECO:0000256" key="1">
    <source>
        <dbReference type="ARBA" id="ARBA00009809"/>
    </source>
</evidence>
<dbReference type="InterPro" id="IPR029062">
    <property type="entry name" value="Class_I_gatase-like"/>
</dbReference>
<dbReference type="GO" id="GO:0005975">
    <property type="term" value="P:carbohydrate metabolic process"/>
    <property type="evidence" value="ECO:0007669"/>
    <property type="project" value="InterPro"/>
</dbReference>
<keyword evidence="6" id="KW-1185">Reference proteome</keyword>
<dbReference type="CDD" id="cd03143">
    <property type="entry name" value="A4_beta-galactosidase_middle_domain"/>
    <property type="match status" value="1"/>
</dbReference>
<dbReference type="Gene3D" id="3.40.50.880">
    <property type="match status" value="1"/>
</dbReference>
<dbReference type="PANTHER" id="PTHR23421">
    <property type="entry name" value="BETA-GALACTOSIDASE RELATED"/>
    <property type="match status" value="1"/>
</dbReference>
<evidence type="ECO:0000259" key="4">
    <source>
        <dbReference type="Pfam" id="PF22369"/>
    </source>
</evidence>
<dbReference type="GO" id="GO:0004553">
    <property type="term" value="F:hydrolase activity, hydrolyzing O-glycosyl compounds"/>
    <property type="evidence" value="ECO:0007669"/>
    <property type="project" value="InterPro"/>
</dbReference>
<evidence type="ECO:0000256" key="2">
    <source>
        <dbReference type="RuleBase" id="RU003679"/>
    </source>
</evidence>
<dbReference type="InterPro" id="IPR001944">
    <property type="entry name" value="Glycoside_Hdrlase_35"/>
</dbReference>
<comment type="similarity">
    <text evidence="1 2">Belongs to the glycosyl hydrolase 35 family.</text>
</comment>
<dbReference type="SUPFAM" id="SSF51445">
    <property type="entry name" value="(Trans)glycosidases"/>
    <property type="match status" value="1"/>
</dbReference>
<dbReference type="Pfam" id="PF22369">
    <property type="entry name" value="GLMA_2nd"/>
    <property type="match status" value="1"/>
</dbReference>
<dbReference type="Pfam" id="PF01301">
    <property type="entry name" value="Glyco_hydro_35"/>
    <property type="match status" value="1"/>
</dbReference>
<proteinExistence type="inferred from homology"/>
<evidence type="ECO:0000313" key="5">
    <source>
        <dbReference type="EMBL" id="QSO47245.1"/>
    </source>
</evidence>
<sequence length="793" mass="89068">MVTYENKHFVINGEKTFLYGAECHYFRLDPDQWEDRLKKIRDAGFNLVSTYVPWIWHEPVKGQIDVEGRTHPRRNLRKFLDLCKEYGFYSVVRPGPYVMSELKNEGIPDWLLDHYPEVIARTPSGELHPTRVVSYLHPVYLGFVEKWYQEVSKVIQPRLITNGGPVIMFQLDNEIGMLHWVTNTGDNHPDTLTRFAAFESTKNRPSTELARHWSRAEFARQEFAQYVRVLGKMARSNGIDVPFIVNVHGFKDFSVYSRGVDYPIGLSQLRDAAEVDNVVLAGDFYPGKIGYDNFHDLLLSSAFTDALGQPQQPLFSAEFQSGRLSDRPRVSPSDVDLITRLCVASGMNALNYYMYCGGDNVEGIGLFGRRHEWQAPIASNGDLRPSYAVTSHLGQLFRTFADTLCEAPKLVDTYIGFYTPYYATEVVNREDADVRRVIGQMEAERESLHFDGIWRLLSAANITYGALDVQKADIDVKQYPTLWMATTKYMDRLTQERLVRYIDNGGQLVLGPQVPHYDLNGEPCDVLAQAVGAVEVGSKGGYQRVNICGLDSVFCRHYTVFDKPEDAELVAFSERGESEALAYLRKRGGGQVVVLGVGMTHEYQYQLEVIRRLAKLIGIEPRLSVSDESICVSERAGTNGSLISLLNVDDIARSTHVSQGVADLFGGSAVSLRPRCGKLLPVQFRVADDVMIDYSTVELLRIEQEDTVTIDVYVPAGETGDISFALGEEVFLENPCVAAAESTDGRGMARMADVEVMKQGKHHVVQIPKNAMDTLWTFHIVRQKSAVGMEAGQ</sequence>
<dbReference type="AlphaFoldDB" id="A0A9X7VYR9"/>
<dbReference type="InterPro" id="IPR031330">
    <property type="entry name" value="Gly_Hdrlase_35_cat"/>
</dbReference>
<dbReference type="EMBL" id="CP071182">
    <property type="protein sequence ID" value="QSO47245.1"/>
    <property type="molecule type" value="Genomic_DNA"/>
</dbReference>
<dbReference type="InterPro" id="IPR017853">
    <property type="entry name" value="GH"/>
</dbReference>
<reference evidence="5 6" key="1">
    <citation type="submission" date="2021-02" db="EMBL/GenBank/DDBJ databases">
        <title>Alicyclobacillus curvatus sp. nov. and Alicyclobacillus mengziensis sp. nov., two acidophilic bacteria isolated from acid mine drainage.</title>
        <authorList>
            <person name="Huang Y."/>
        </authorList>
    </citation>
    <scope>NUCLEOTIDE SEQUENCE [LARGE SCALE GENOMIC DNA]</scope>
    <source>
        <strain evidence="5 6">S30H14</strain>
    </source>
</reference>
<evidence type="ECO:0000259" key="3">
    <source>
        <dbReference type="Pfam" id="PF01301"/>
    </source>
</evidence>
<dbReference type="Gene3D" id="3.20.20.80">
    <property type="entry name" value="Glycosidases"/>
    <property type="match status" value="1"/>
</dbReference>
<dbReference type="Proteomes" id="UP000663505">
    <property type="component" value="Chromosome"/>
</dbReference>
<feature type="domain" description="Glycoside hydrolase 35 catalytic" evidence="3">
    <location>
        <begin position="9"/>
        <end position="178"/>
    </location>
</feature>